<dbReference type="PROSITE" id="PS00350">
    <property type="entry name" value="MADS_BOX_1"/>
    <property type="match status" value="1"/>
</dbReference>
<evidence type="ECO:0000256" key="3">
    <source>
        <dbReference type="ARBA" id="ARBA00023125"/>
    </source>
</evidence>
<dbReference type="InterPro" id="IPR002100">
    <property type="entry name" value="TF_MADSbox"/>
</dbReference>
<evidence type="ECO:0000256" key="4">
    <source>
        <dbReference type="ARBA" id="ARBA00023163"/>
    </source>
</evidence>
<dbReference type="EMBL" id="MT103473">
    <property type="protein sequence ID" value="QWX93745.1"/>
    <property type="molecule type" value="mRNA"/>
</dbReference>
<dbReference type="PANTHER" id="PTHR48019">
    <property type="entry name" value="SERUM RESPONSE FACTOR HOMOLOG"/>
    <property type="match status" value="1"/>
</dbReference>
<organism evidence="9">
    <name type="scientific">Cunninghamia lanceolata</name>
    <name type="common">China fir</name>
    <name type="synonym">Pinus lanceolata</name>
    <dbReference type="NCBI Taxonomy" id="28977"/>
    <lineage>
        <taxon>Eukaryota</taxon>
        <taxon>Viridiplantae</taxon>
        <taxon>Streptophyta</taxon>
        <taxon>Embryophyta</taxon>
        <taxon>Tracheophyta</taxon>
        <taxon>Spermatophyta</taxon>
        <taxon>Pinopsida</taxon>
        <taxon>Pinidae</taxon>
        <taxon>Conifers II</taxon>
        <taxon>Cupressales</taxon>
        <taxon>Cupressaceae</taxon>
        <taxon>Cunninghamia</taxon>
    </lineage>
</organism>
<evidence type="ECO:0000259" key="8">
    <source>
        <dbReference type="PROSITE" id="PS51297"/>
    </source>
</evidence>
<comment type="subcellular location">
    <subcellularLocation>
        <location evidence="1">Nucleus</location>
    </subcellularLocation>
</comment>
<evidence type="ECO:0000259" key="7">
    <source>
        <dbReference type="PROSITE" id="PS50066"/>
    </source>
</evidence>
<dbReference type="CDD" id="cd00265">
    <property type="entry name" value="MADS_MEF2_like"/>
    <property type="match status" value="1"/>
</dbReference>
<dbReference type="GO" id="GO:0045944">
    <property type="term" value="P:positive regulation of transcription by RNA polymerase II"/>
    <property type="evidence" value="ECO:0007669"/>
    <property type="project" value="InterPro"/>
</dbReference>
<dbReference type="GO" id="GO:0000977">
    <property type="term" value="F:RNA polymerase II transcription regulatory region sequence-specific DNA binding"/>
    <property type="evidence" value="ECO:0007669"/>
    <property type="project" value="InterPro"/>
</dbReference>
<evidence type="ECO:0000256" key="6">
    <source>
        <dbReference type="SAM" id="Coils"/>
    </source>
</evidence>
<feature type="coiled-coil region" evidence="6">
    <location>
        <begin position="88"/>
        <end position="115"/>
    </location>
</feature>
<protein>
    <submittedName>
        <fullName evidence="9">MADS-box protein 6</fullName>
    </submittedName>
</protein>
<dbReference type="InterPro" id="IPR002487">
    <property type="entry name" value="TF_Kbox"/>
</dbReference>
<dbReference type="InterPro" id="IPR036879">
    <property type="entry name" value="TF_MADSbox_sf"/>
</dbReference>
<dbReference type="GO" id="GO:0003700">
    <property type="term" value="F:DNA-binding transcription factor activity"/>
    <property type="evidence" value="ECO:0007669"/>
    <property type="project" value="InterPro"/>
</dbReference>
<evidence type="ECO:0000256" key="5">
    <source>
        <dbReference type="ARBA" id="ARBA00023242"/>
    </source>
</evidence>
<evidence type="ECO:0000256" key="1">
    <source>
        <dbReference type="ARBA" id="ARBA00004123"/>
    </source>
</evidence>
<keyword evidence="6" id="KW-0175">Coiled coil</keyword>
<dbReference type="PROSITE" id="PS50066">
    <property type="entry name" value="MADS_BOX_2"/>
    <property type="match status" value="1"/>
</dbReference>
<evidence type="ECO:0000313" key="9">
    <source>
        <dbReference type="EMBL" id="QWX93745.1"/>
    </source>
</evidence>
<dbReference type="PRINTS" id="PR00404">
    <property type="entry name" value="MADSDOMAIN"/>
</dbReference>
<dbReference type="Gene3D" id="3.40.1810.10">
    <property type="entry name" value="Transcription factor, MADS-box"/>
    <property type="match status" value="1"/>
</dbReference>
<dbReference type="SMART" id="SM00432">
    <property type="entry name" value="MADS"/>
    <property type="match status" value="1"/>
</dbReference>
<evidence type="ECO:0000256" key="2">
    <source>
        <dbReference type="ARBA" id="ARBA00023015"/>
    </source>
</evidence>
<reference evidence="9" key="1">
    <citation type="submission" date="2020-02" db="EMBL/GenBank/DDBJ databases">
        <title>Genome-wide identification and analysis of the MADS-box gene family in Cunninghamia lanceolate (Lamb.) Hook.</title>
        <authorList>
            <person name="Xie Y."/>
        </authorList>
    </citation>
    <scope>NUCLEOTIDE SEQUENCE</scope>
</reference>
<keyword evidence="3" id="KW-0238">DNA-binding</keyword>
<dbReference type="InterPro" id="IPR033896">
    <property type="entry name" value="MEF2-like_N"/>
</dbReference>
<gene>
    <name evidence="9" type="primary">MADS6</name>
</gene>
<sequence>MGRGKVLLKKIENRINRQVTFCKRKNGLLKKACELSVLCDAEVALIIFSNSGKVYEYANTSIEKTFQKYKETNVHRMQRNETLKNSDIQYWQQEARKLRQETDSLENTIRQLTGETLTSLSIWDLQQLEKLLEKSLGCVRSKKEEMLSEEIAKLQRRDRFLQSQNHFLMNAIERSEGSTSRVELDSLAQGVVQNLLDINSRKSQQYSNGNNLVIETALQLG</sequence>
<keyword evidence="4" id="KW-0804">Transcription</keyword>
<accession>A0A8F2Z0F3</accession>
<dbReference type="PROSITE" id="PS51297">
    <property type="entry name" value="K_BOX"/>
    <property type="match status" value="1"/>
</dbReference>
<dbReference type="InterPro" id="IPR050142">
    <property type="entry name" value="MADS-box/MEF2_TF"/>
</dbReference>
<feature type="domain" description="K-box" evidence="8">
    <location>
        <begin position="88"/>
        <end position="178"/>
    </location>
</feature>
<dbReference type="Pfam" id="PF01486">
    <property type="entry name" value="K-box"/>
    <property type="match status" value="1"/>
</dbReference>
<dbReference type="AlphaFoldDB" id="A0A8F2Z0F3"/>
<dbReference type="FunFam" id="3.40.1810.10:FF:000003">
    <property type="entry name" value="MADS-box transcription factor MADS-MC"/>
    <property type="match status" value="1"/>
</dbReference>
<dbReference type="GO" id="GO:0005634">
    <property type="term" value="C:nucleus"/>
    <property type="evidence" value="ECO:0007669"/>
    <property type="project" value="UniProtKB-SubCell"/>
</dbReference>
<dbReference type="SUPFAM" id="SSF55455">
    <property type="entry name" value="SRF-like"/>
    <property type="match status" value="1"/>
</dbReference>
<dbReference type="Pfam" id="PF00319">
    <property type="entry name" value="SRF-TF"/>
    <property type="match status" value="1"/>
</dbReference>
<keyword evidence="5" id="KW-0539">Nucleus</keyword>
<dbReference type="GO" id="GO:0046983">
    <property type="term" value="F:protein dimerization activity"/>
    <property type="evidence" value="ECO:0007669"/>
    <property type="project" value="InterPro"/>
</dbReference>
<keyword evidence="2" id="KW-0805">Transcription regulation</keyword>
<feature type="domain" description="MADS-box" evidence="7">
    <location>
        <begin position="1"/>
        <end position="61"/>
    </location>
</feature>
<name>A0A8F2Z0F3_CUNLA</name>
<proteinExistence type="evidence at transcript level"/>